<sequence length="82" mass="9746">MKYEILDGRYKVPVLTKEWKAMWFVLGMFFQYIAVIYALIFYRLKYRNLPTVAKVATKWSAIGSWLMFGVVICGYYIFALCH</sequence>
<keyword evidence="1" id="KW-0812">Transmembrane</keyword>
<keyword evidence="1" id="KW-1133">Transmembrane helix</keyword>
<accession>A0A6N2UVQ9</accession>
<reference evidence="2" key="1">
    <citation type="submission" date="2019-11" db="EMBL/GenBank/DDBJ databases">
        <authorList>
            <person name="Feng L."/>
        </authorList>
    </citation>
    <scope>NUCLEOTIDE SEQUENCE</scope>
    <source>
        <strain evidence="2">CnexileLFYP112</strain>
    </source>
</reference>
<evidence type="ECO:0000256" key="1">
    <source>
        <dbReference type="SAM" id="Phobius"/>
    </source>
</evidence>
<organism evidence="2">
    <name type="scientific">[Clostridium] nexile</name>
    <dbReference type="NCBI Taxonomy" id="29361"/>
    <lineage>
        <taxon>Bacteria</taxon>
        <taxon>Bacillati</taxon>
        <taxon>Bacillota</taxon>
        <taxon>Clostridia</taxon>
        <taxon>Lachnospirales</taxon>
        <taxon>Lachnospiraceae</taxon>
        <taxon>Tyzzerella</taxon>
    </lineage>
</organism>
<keyword evidence="1" id="KW-0472">Membrane</keyword>
<gene>
    <name evidence="2" type="ORF">CNLFYP112_02359</name>
</gene>
<proteinExistence type="predicted"/>
<protein>
    <submittedName>
        <fullName evidence="2">Uncharacterized protein</fullName>
    </submittedName>
</protein>
<name>A0A6N2UVQ9_9FIRM</name>
<feature type="transmembrane region" description="Helical" evidence="1">
    <location>
        <begin position="21"/>
        <end position="42"/>
    </location>
</feature>
<dbReference type="EMBL" id="CACRTG010000021">
    <property type="protein sequence ID" value="VYT22715.1"/>
    <property type="molecule type" value="Genomic_DNA"/>
</dbReference>
<feature type="transmembrane region" description="Helical" evidence="1">
    <location>
        <begin position="62"/>
        <end position="81"/>
    </location>
</feature>
<dbReference type="AlphaFoldDB" id="A0A6N2UVQ9"/>
<evidence type="ECO:0000313" key="2">
    <source>
        <dbReference type="EMBL" id="VYT22715.1"/>
    </source>
</evidence>